<dbReference type="EMBL" id="BMAT01009673">
    <property type="protein sequence ID" value="GFS11431.1"/>
    <property type="molecule type" value="Genomic_DNA"/>
</dbReference>
<dbReference type="Proteomes" id="UP000762676">
    <property type="component" value="Unassembled WGS sequence"/>
</dbReference>
<evidence type="ECO:0000256" key="3">
    <source>
        <dbReference type="ARBA" id="ARBA00022490"/>
    </source>
</evidence>
<comment type="subcellular location">
    <subcellularLocation>
        <location evidence="2">Cytoplasm</location>
    </subcellularLocation>
    <subcellularLocation>
        <location evidence="1">Nucleus</location>
    </subcellularLocation>
</comment>
<evidence type="ECO:0000256" key="2">
    <source>
        <dbReference type="ARBA" id="ARBA00004496"/>
    </source>
</evidence>
<dbReference type="GO" id="GO:0005634">
    <property type="term" value="C:nucleus"/>
    <property type="evidence" value="ECO:0007669"/>
    <property type="project" value="UniProtKB-SubCell"/>
</dbReference>
<dbReference type="AlphaFoldDB" id="A0AAV4IMQ0"/>
<name>A0AAV4IMQ0_9GAST</name>
<protein>
    <recommendedName>
        <fullName evidence="5">CDAN1-interacting nuclease 1</fullName>
    </recommendedName>
</protein>
<sequence>MAMNQETYDSVLEILSREPSFNEGLSRLREQLPQIFDSVSEKTLKSIQAQYYVRRMRRSHHHHYSRETREKYYKLYKEAKSKNEKHVIVRLASKNDISPCLLARIILEEYYWNDINHGRYRDTSDGRASLPPGFMTDCIRDIAKLPNPELAREIYETTVLDNFYGPAVDSIKKTCGVEYELILKAHCKQRGISFIDEEQMRIEGYDKTPDVRLKVPIMINNRVVNWIESKASFGDPINHQQYMIDQFMPYKNRFGPGAVIYWFGFVKELSETHERGILLLDKFPSSDQILLLEDLHKEEAKTFGSEWFRKKDEEYRLKQENNVCDRFDEDDKFATFVDPMFDSDNDDDDDSFATSNLSKNSSSSNFTSKTLDER</sequence>
<dbReference type="Pfam" id="PF14811">
    <property type="entry name" value="TPD"/>
    <property type="match status" value="1"/>
</dbReference>
<evidence type="ECO:0000256" key="1">
    <source>
        <dbReference type="ARBA" id="ARBA00004123"/>
    </source>
</evidence>
<dbReference type="PANTHER" id="PTHR31661:SF1">
    <property type="entry name" value="CDAN1-INTERACTING NUCLEASE 1"/>
    <property type="match status" value="1"/>
</dbReference>
<feature type="compositionally biased region" description="Acidic residues" evidence="6">
    <location>
        <begin position="342"/>
        <end position="351"/>
    </location>
</feature>
<evidence type="ECO:0000313" key="7">
    <source>
        <dbReference type="EMBL" id="GFS11431.1"/>
    </source>
</evidence>
<proteinExistence type="predicted"/>
<keyword evidence="8" id="KW-1185">Reference proteome</keyword>
<accession>A0AAV4IMQ0</accession>
<gene>
    <name evidence="7" type="ORF">ElyMa_004834100</name>
</gene>
<dbReference type="InterPro" id="IPR029404">
    <property type="entry name" value="CDIN1"/>
</dbReference>
<dbReference type="GO" id="GO:0005737">
    <property type="term" value="C:cytoplasm"/>
    <property type="evidence" value="ECO:0007669"/>
    <property type="project" value="UniProtKB-SubCell"/>
</dbReference>
<comment type="caution">
    <text evidence="7">The sequence shown here is derived from an EMBL/GenBank/DDBJ whole genome shotgun (WGS) entry which is preliminary data.</text>
</comment>
<keyword evidence="3" id="KW-0963">Cytoplasm</keyword>
<keyword evidence="4" id="KW-0539">Nucleus</keyword>
<evidence type="ECO:0000313" key="8">
    <source>
        <dbReference type="Proteomes" id="UP000762676"/>
    </source>
</evidence>
<dbReference type="PANTHER" id="PTHR31661">
    <property type="entry name" value="SIMILAR TO CDNA SEQUENCE BC052040"/>
    <property type="match status" value="1"/>
</dbReference>
<feature type="compositionally biased region" description="Low complexity" evidence="6">
    <location>
        <begin position="352"/>
        <end position="374"/>
    </location>
</feature>
<evidence type="ECO:0000256" key="6">
    <source>
        <dbReference type="SAM" id="MobiDB-lite"/>
    </source>
</evidence>
<evidence type="ECO:0000256" key="4">
    <source>
        <dbReference type="ARBA" id="ARBA00023242"/>
    </source>
</evidence>
<reference evidence="7 8" key="1">
    <citation type="journal article" date="2021" name="Elife">
        <title>Chloroplast acquisition without the gene transfer in kleptoplastic sea slugs, Plakobranchus ocellatus.</title>
        <authorList>
            <person name="Maeda T."/>
            <person name="Takahashi S."/>
            <person name="Yoshida T."/>
            <person name="Shimamura S."/>
            <person name="Takaki Y."/>
            <person name="Nagai Y."/>
            <person name="Toyoda A."/>
            <person name="Suzuki Y."/>
            <person name="Arimoto A."/>
            <person name="Ishii H."/>
            <person name="Satoh N."/>
            <person name="Nishiyama T."/>
            <person name="Hasebe M."/>
            <person name="Maruyama T."/>
            <person name="Minagawa J."/>
            <person name="Obokata J."/>
            <person name="Shigenobu S."/>
        </authorList>
    </citation>
    <scope>NUCLEOTIDE SEQUENCE [LARGE SCALE GENOMIC DNA]</scope>
</reference>
<feature type="region of interest" description="Disordered" evidence="6">
    <location>
        <begin position="342"/>
        <end position="374"/>
    </location>
</feature>
<evidence type="ECO:0000256" key="5">
    <source>
        <dbReference type="ARBA" id="ARBA00023480"/>
    </source>
</evidence>
<organism evidence="7 8">
    <name type="scientific">Elysia marginata</name>
    <dbReference type="NCBI Taxonomy" id="1093978"/>
    <lineage>
        <taxon>Eukaryota</taxon>
        <taxon>Metazoa</taxon>
        <taxon>Spiralia</taxon>
        <taxon>Lophotrochozoa</taxon>
        <taxon>Mollusca</taxon>
        <taxon>Gastropoda</taxon>
        <taxon>Heterobranchia</taxon>
        <taxon>Euthyneura</taxon>
        <taxon>Panpulmonata</taxon>
        <taxon>Sacoglossa</taxon>
        <taxon>Placobranchoidea</taxon>
        <taxon>Plakobranchidae</taxon>
        <taxon>Elysia</taxon>
    </lineage>
</organism>